<gene>
    <name evidence="4" type="ORF">Y88_0268</name>
</gene>
<dbReference type="STRING" id="983920.Y88_0268"/>
<dbReference type="SMART" id="SM00062">
    <property type="entry name" value="PBPb"/>
    <property type="match status" value="1"/>
</dbReference>
<dbReference type="EMBL" id="AEWJ01000044">
    <property type="protein sequence ID" value="EGD58216.1"/>
    <property type="molecule type" value="Genomic_DNA"/>
</dbReference>
<dbReference type="eggNOG" id="COG0834">
    <property type="taxonomic scope" value="Bacteria"/>
</dbReference>
<dbReference type="Pfam" id="PF00497">
    <property type="entry name" value="SBP_bac_3"/>
    <property type="match status" value="1"/>
</dbReference>
<protein>
    <submittedName>
        <fullName evidence="4">Extracellular solute-binding protein, family 3</fullName>
    </submittedName>
</protein>
<dbReference type="InParanoid" id="F1ZB06"/>
<sequence>MARRAFLAGALTAATAVALPRQAEAAPLAKVRETGVLRVAVYADNRPWSWVEGGVVRGIDADLARAMAEKIGVRAEVIAFMPGDDIAADLRNTVWRGGLLGFQVCDVMMHVPFDRQIMIENDQVAILGPYYREGFAMACGNEQSDCEVPPAQLHGRRLAAETATVSDEYLLTAFGGVLRNDVHHYRGGYEATEAVVEGKADAVLATRAQVEAALHDRPQNAVHRRKGPIPALFSPGWDIAMAVKDNSRTLGDLLENSIVEMTKNGRIESIFAQYGVAWHAAVAA</sequence>
<proteinExistence type="predicted"/>
<organism evidence="4 5">
    <name type="scientific">Novosphingobium nitrogenifigens DSM 19370</name>
    <dbReference type="NCBI Taxonomy" id="983920"/>
    <lineage>
        <taxon>Bacteria</taxon>
        <taxon>Pseudomonadati</taxon>
        <taxon>Pseudomonadota</taxon>
        <taxon>Alphaproteobacteria</taxon>
        <taxon>Sphingomonadales</taxon>
        <taxon>Sphingomonadaceae</taxon>
        <taxon>Novosphingobium</taxon>
    </lineage>
</organism>
<keyword evidence="5" id="KW-1185">Reference proteome</keyword>
<comment type="caution">
    <text evidence="4">The sequence shown here is derived from an EMBL/GenBank/DDBJ whole genome shotgun (WGS) entry which is preliminary data.</text>
</comment>
<feature type="domain" description="Solute-binding protein family 3/N-terminal" evidence="3">
    <location>
        <begin position="36"/>
        <end position="277"/>
    </location>
</feature>
<evidence type="ECO:0000259" key="3">
    <source>
        <dbReference type="SMART" id="SM00062"/>
    </source>
</evidence>
<name>F1ZB06_9SPHN</name>
<dbReference type="HOGENOM" id="CLU_080720_0_0_5"/>
<dbReference type="Gene3D" id="3.40.190.10">
    <property type="entry name" value="Periplasmic binding protein-like II"/>
    <property type="match status" value="3"/>
</dbReference>
<dbReference type="PANTHER" id="PTHR35936:SF17">
    <property type="entry name" value="ARGININE-BINDING EXTRACELLULAR PROTEIN ARTP"/>
    <property type="match status" value="1"/>
</dbReference>
<reference evidence="4 5" key="1">
    <citation type="journal article" date="2012" name="J. Bacteriol.">
        <title>Draft Genome Sequence of Novosphingobium nitrogenifigens Y88T.</title>
        <authorList>
            <person name="Strabala T.J."/>
            <person name="Macdonald L."/>
            <person name="Liu V."/>
            <person name="Smit A.M."/>
        </authorList>
    </citation>
    <scope>NUCLEOTIDE SEQUENCE [LARGE SCALE GENOMIC DNA]</scope>
    <source>
        <strain evidence="4 5">DSM 19370</strain>
    </source>
</reference>
<feature type="signal peptide" evidence="2">
    <location>
        <begin position="1"/>
        <end position="25"/>
    </location>
</feature>
<dbReference type="OrthoDB" id="6192933at2"/>
<keyword evidence="1 2" id="KW-0732">Signal</keyword>
<evidence type="ECO:0000313" key="4">
    <source>
        <dbReference type="EMBL" id="EGD58216.1"/>
    </source>
</evidence>
<dbReference type="PANTHER" id="PTHR35936">
    <property type="entry name" value="MEMBRANE-BOUND LYTIC MUREIN TRANSGLYCOSYLASE F"/>
    <property type="match status" value="1"/>
</dbReference>
<dbReference type="Proteomes" id="UP000004728">
    <property type="component" value="Unassembled WGS sequence"/>
</dbReference>
<dbReference type="SUPFAM" id="SSF53850">
    <property type="entry name" value="Periplasmic binding protein-like II"/>
    <property type="match status" value="1"/>
</dbReference>
<accession>F1ZB06</accession>
<evidence type="ECO:0000256" key="1">
    <source>
        <dbReference type="ARBA" id="ARBA00022729"/>
    </source>
</evidence>
<evidence type="ECO:0000313" key="5">
    <source>
        <dbReference type="Proteomes" id="UP000004728"/>
    </source>
</evidence>
<dbReference type="AlphaFoldDB" id="F1ZB06"/>
<feature type="chain" id="PRO_5003272797" evidence="2">
    <location>
        <begin position="26"/>
        <end position="284"/>
    </location>
</feature>
<dbReference type="InterPro" id="IPR001638">
    <property type="entry name" value="Solute-binding_3/MltF_N"/>
</dbReference>
<evidence type="ECO:0000256" key="2">
    <source>
        <dbReference type="SAM" id="SignalP"/>
    </source>
</evidence>